<dbReference type="OrthoDB" id="8420673at2"/>
<proteinExistence type="predicted"/>
<dbReference type="AlphaFoldDB" id="A0A370KK18"/>
<evidence type="ECO:0000313" key="3">
    <source>
        <dbReference type="Proteomes" id="UP000254939"/>
    </source>
</evidence>
<name>A0A370KK18_9HYPH</name>
<accession>A0A370KK18</accession>
<organism evidence="2 3">
    <name type="scientific">Rhizobium grahamii</name>
    <dbReference type="NCBI Taxonomy" id="1120045"/>
    <lineage>
        <taxon>Bacteria</taxon>
        <taxon>Pseudomonadati</taxon>
        <taxon>Pseudomonadota</taxon>
        <taxon>Alphaproteobacteria</taxon>
        <taxon>Hyphomicrobiales</taxon>
        <taxon>Rhizobiaceae</taxon>
        <taxon>Rhizobium/Agrobacterium group</taxon>
        <taxon>Rhizobium</taxon>
    </lineage>
</organism>
<feature type="transmembrane region" description="Helical" evidence="1">
    <location>
        <begin position="16"/>
        <end position="40"/>
    </location>
</feature>
<keyword evidence="1" id="KW-1133">Transmembrane helix</keyword>
<dbReference type="SUPFAM" id="SSF54523">
    <property type="entry name" value="Pili subunits"/>
    <property type="match status" value="1"/>
</dbReference>
<dbReference type="EMBL" id="NAAC01000024">
    <property type="protein sequence ID" value="RDJ07030.1"/>
    <property type="molecule type" value="Genomic_DNA"/>
</dbReference>
<evidence type="ECO:0000256" key="1">
    <source>
        <dbReference type="SAM" id="Phobius"/>
    </source>
</evidence>
<dbReference type="Gene3D" id="3.30.700.10">
    <property type="entry name" value="Glycoprotein, Type 4 Pilin"/>
    <property type="match status" value="1"/>
</dbReference>
<dbReference type="NCBIfam" id="TIGR02532">
    <property type="entry name" value="IV_pilin_GFxxxE"/>
    <property type="match status" value="1"/>
</dbReference>
<sequence>MPQTLRSSNPHSNDGGFALLELLAALAIIAFVAAMALPYMANTSQAMSLKVQAAEIAALLRQDRNMAMAEGRTIVSTIDARRGTVLSGSSARRVMLREGSAIRVERAGHAGRVAFQANGRSSGGTFDIEGPRATFRISVNPLTSGIMLSTLE</sequence>
<keyword evidence="1" id="KW-0812">Transmembrane</keyword>
<dbReference type="RefSeq" id="WP_114714698.1">
    <property type="nucleotide sequence ID" value="NZ_KZ857264.1"/>
</dbReference>
<dbReference type="Pfam" id="PF07963">
    <property type="entry name" value="N_methyl"/>
    <property type="match status" value="1"/>
</dbReference>
<gene>
    <name evidence="2" type="ORF">B5K06_21880</name>
</gene>
<reference evidence="2 3" key="1">
    <citation type="submission" date="2017-03" db="EMBL/GenBank/DDBJ databases">
        <title>Genome analysis of Rhizobial strains effectives or ineffectives for nitrogen fixation isolated from bean seeds.</title>
        <authorList>
            <person name="Peralta H."/>
            <person name="Aguilar-Vera A."/>
            <person name="Mora Y."/>
            <person name="Vargas-Lagunas C."/>
            <person name="Girard L."/>
            <person name="Mora J."/>
        </authorList>
    </citation>
    <scope>NUCLEOTIDE SEQUENCE [LARGE SCALE GENOMIC DNA]</scope>
    <source>
        <strain evidence="2 3">CCGM3</strain>
    </source>
</reference>
<dbReference type="Proteomes" id="UP000254939">
    <property type="component" value="Unassembled WGS sequence"/>
</dbReference>
<evidence type="ECO:0000313" key="2">
    <source>
        <dbReference type="EMBL" id="RDJ07030.1"/>
    </source>
</evidence>
<dbReference type="InterPro" id="IPR045584">
    <property type="entry name" value="Pilin-like"/>
</dbReference>
<protein>
    <submittedName>
        <fullName evidence="2">General secretion pathway protein GspH</fullName>
    </submittedName>
</protein>
<comment type="caution">
    <text evidence="2">The sequence shown here is derived from an EMBL/GenBank/DDBJ whole genome shotgun (WGS) entry which is preliminary data.</text>
</comment>
<dbReference type="InterPro" id="IPR012902">
    <property type="entry name" value="N_methyl_site"/>
</dbReference>
<keyword evidence="1" id="KW-0472">Membrane</keyword>